<dbReference type="Gene3D" id="3.50.80.10">
    <property type="entry name" value="D-tyrosyl-tRNA(Tyr) deacylase"/>
    <property type="match status" value="1"/>
</dbReference>
<dbReference type="Pfam" id="PF02580">
    <property type="entry name" value="Tyr_Deacylase"/>
    <property type="match status" value="1"/>
</dbReference>
<organism evidence="6 7">
    <name type="scientific">Geodia barretti</name>
    <name type="common">Barrett's horny sponge</name>
    <dbReference type="NCBI Taxonomy" id="519541"/>
    <lineage>
        <taxon>Eukaryota</taxon>
        <taxon>Metazoa</taxon>
        <taxon>Porifera</taxon>
        <taxon>Demospongiae</taxon>
        <taxon>Heteroscleromorpha</taxon>
        <taxon>Tetractinellida</taxon>
        <taxon>Astrophorina</taxon>
        <taxon>Geodiidae</taxon>
        <taxon>Geodia</taxon>
    </lineage>
</organism>
<evidence type="ECO:0000313" key="6">
    <source>
        <dbReference type="EMBL" id="CAI7997533.1"/>
    </source>
</evidence>
<dbReference type="EC" id="3.1.1.96" evidence="2 5"/>
<dbReference type="AlphaFoldDB" id="A0AA35VY24"/>
<keyword evidence="5" id="KW-0820">tRNA-binding</keyword>
<keyword evidence="5" id="KW-0694">RNA-binding</keyword>
<dbReference type="InterPro" id="IPR023509">
    <property type="entry name" value="DTD-like_sf"/>
</dbReference>
<dbReference type="NCBIfam" id="TIGR00256">
    <property type="entry name" value="D-aminoacyl-tRNA deacylase"/>
    <property type="match status" value="1"/>
</dbReference>
<dbReference type="SUPFAM" id="SSF69500">
    <property type="entry name" value="DTD-like"/>
    <property type="match status" value="1"/>
</dbReference>
<comment type="subcellular location">
    <subcellularLocation>
        <location evidence="5">Cytoplasm</location>
    </subcellularLocation>
</comment>
<comment type="similarity">
    <text evidence="1 5">Belongs to the DTD family.</text>
</comment>
<keyword evidence="5" id="KW-0378">Hydrolase</keyword>
<evidence type="ECO:0000313" key="7">
    <source>
        <dbReference type="Proteomes" id="UP001174909"/>
    </source>
</evidence>
<evidence type="ECO:0000256" key="5">
    <source>
        <dbReference type="RuleBase" id="RU003470"/>
    </source>
</evidence>
<evidence type="ECO:0000256" key="3">
    <source>
        <dbReference type="ARBA" id="ARBA00047676"/>
    </source>
</evidence>
<dbReference type="GO" id="GO:0051500">
    <property type="term" value="F:D-tyrosyl-tRNA(Tyr) deacylase activity"/>
    <property type="evidence" value="ECO:0007669"/>
    <property type="project" value="TreeGrafter"/>
</dbReference>
<name>A0AA35VY24_GEOBA</name>
<dbReference type="InterPro" id="IPR003732">
    <property type="entry name" value="Daa-tRNA_deacyls_DTD"/>
</dbReference>
<dbReference type="GO" id="GO:0005737">
    <property type="term" value="C:cytoplasm"/>
    <property type="evidence" value="ECO:0007669"/>
    <property type="project" value="UniProtKB-SubCell"/>
</dbReference>
<dbReference type="PANTHER" id="PTHR10472:SF5">
    <property type="entry name" value="D-AMINOACYL-TRNA DEACYLASE 1"/>
    <property type="match status" value="1"/>
</dbReference>
<sequence length="133" mass="14699">GRVGPGLVVLLGVSADDTETDAKYLVEKTVNLRIFADDQNRFNLSALDTGAELLVVSQFTLYGDTRKGRRPDFTKAAPPDQAQRLYEHTVGLFRDAGLTVATGVFQEHMQVSLQNDGPVTLMLDSADRHRPRR</sequence>
<dbReference type="GO" id="GO:0000049">
    <property type="term" value="F:tRNA binding"/>
    <property type="evidence" value="ECO:0007669"/>
    <property type="project" value="UniProtKB-KW"/>
</dbReference>
<reference evidence="6" key="1">
    <citation type="submission" date="2023-03" db="EMBL/GenBank/DDBJ databases">
        <authorList>
            <person name="Steffen K."/>
            <person name="Cardenas P."/>
        </authorList>
    </citation>
    <scope>NUCLEOTIDE SEQUENCE</scope>
</reference>
<proteinExistence type="inferred from homology"/>
<feature type="non-terminal residue" evidence="6">
    <location>
        <position position="1"/>
    </location>
</feature>
<accession>A0AA35VY24</accession>
<dbReference type="PANTHER" id="PTHR10472">
    <property type="entry name" value="D-TYROSYL-TRNA TYR DEACYLASE"/>
    <property type="match status" value="1"/>
</dbReference>
<evidence type="ECO:0000256" key="4">
    <source>
        <dbReference type="ARBA" id="ARBA00048018"/>
    </source>
</evidence>
<dbReference type="FunFam" id="3.50.80.10:FF:000001">
    <property type="entry name" value="D-aminoacyl-tRNA deacylase"/>
    <property type="match status" value="1"/>
</dbReference>
<evidence type="ECO:0000256" key="2">
    <source>
        <dbReference type="ARBA" id="ARBA00013056"/>
    </source>
</evidence>
<keyword evidence="5" id="KW-0963">Cytoplasm</keyword>
<keyword evidence="7" id="KW-1185">Reference proteome</keyword>
<comment type="caution">
    <text evidence="6">The sequence shown here is derived from an EMBL/GenBank/DDBJ whole genome shotgun (WGS) entry which is preliminary data.</text>
</comment>
<dbReference type="EMBL" id="CASHTH010000317">
    <property type="protein sequence ID" value="CAI7997533.1"/>
    <property type="molecule type" value="Genomic_DNA"/>
</dbReference>
<evidence type="ECO:0000256" key="1">
    <source>
        <dbReference type="ARBA" id="ARBA00009673"/>
    </source>
</evidence>
<dbReference type="Proteomes" id="UP001174909">
    <property type="component" value="Unassembled WGS sequence"/>
</dbReference>
<protein>
    <recommendedName>
        <fullName evidence="2 5">D-aminoacyl-tRNA deacylase</fullName>
        <ecNumber evidence="2 5">3.1.1.96</ecNumber>
    </recommendedName>
</protein>
<comment type="catalytic activity">
    <reaction evidence="3">
        <text>glycyl-tRNA(Ala) + H2O = tRNA(Ala) + glycine + H(+)</text>
        <dbReference type="Rhea" id="RHEA:53744"/>
        <dbReference type="Rhea" id="RHEA-COMP:9657"/>
        <dbReference type="Rhea" id="RHEA-COMP:13640"/>
        <dbReference type="ChEBI" id="CHEBI:15377"/>
        <dbReference type="ChEBI" id="CHEBI:15378"/>
        <dbReference type="ChEBI" id="CHEBI:57305"/>
        <dbReference type="ChEBI" id="CHEBI:78442"/>
        <dbReference type="ChEBI" id="CHEBI:78522"/>
        <dbReference type="EC" id="3.1.1.96"/>
    </reaction>
</comment>
<gene>
    <name evidence="6" type="ORF">GBAR_LOCUS2176</name>
</gene>
<comment type="catalytic activity">
    <reaction evidence="4">
        <text>a D-aminoacyl-tRNA + H2O = a tRNA + a D-alpha-amino acid + H(+)</text>
        <dbReference type="Rhea" id="RHEA:13953"/>
        <dbReference type="Rhea" id="RHEA-COMP:10123"/>
        <dbReference type="Rhea" id="RHEA-COMP:10124"/>
        <dbReference type="ChEBI" id="CHEBI:15377"/>
        <dbReference type="ChEBI" id="CHEBI:15378"/>
        <dbReference type="ChEBI" id="CHEBI:59871"/>
        <dbReference type="ChEBI" id="CHEBI:78442"/>
        <dbReference type="ChEBI" id="CHEBI:79333"/>
        <dbReference type="EC" id="3.1.1.96"/>
    </reaction>
</comment>